<evidence type="ECO:0000259" key="6">
    <source>
        <dbReference type="Pfam" id="PF00155"/>
    </source>
</evidence>
<keyword evidence="4 7" id="KW-0808">Transferase</keyword>
<evidence type="ECO:0000313" key="8">
    <source>
        <dbReference type="Proteomes" id="UP000001549"/>
    </source>
</evidence>
<dbReference type="InterPro" id="IPR015424">
    <property type="entry name" value="PyrdxlP-dep_Trfase"/>
</dbReference>
<reference evidence="7 8" key="1">
    <citation type="submission" date="2011-05" db="EMBL/GenBank/DDBJ databases">
        <title>Complete sequence of chromosome of Frankia symbiont of Datisca glomerata.</title>
        <authorList>
            <consortium name="US DOE Joint Genome Institute"/>
            <person name="Lucas S."/>
            <person name="Han J."/>
            <person name="Lapidus A."/>
            <person name="Cheng J.-F."/>
            <person name="Goodwin L."/>
            <person name="Pitluck S."/>
            <person name="Peters L."/>
            <person name="Mikhailova N."/>
            <person name="Chertkov O."/>
            <person name="Teshima H."/>
            <person name="Han C."/>
            <person name="Tapia R."/>
            <person name="Land M."/>
            <person name="Hauser L."/>
            <person name="Kyrpides N."/>
            <person name="Ivanova N."/>
            <person name="Pagani I."/>
            <person name="Berry A."/>
            <person name="Pawlowski K."/>
            <person name="Persson T."/>
            <person name="Vanden Heuvel B."/>
            <person name="Benson D."/>
            <person name="Woyke T."/>
        </authorList>
    </citation>
    <scope>NUCLEOTIDE SEQUENCE [LARGE SCALE GENOMIC DNA]</scope>
    <source>
        <strain evidence="8">4085684</strain>
    </source>
</reference>
<dbReference type="InterPro" id="IPR015421">
    <property type="entry name" value="PyrdxlP-dep_Trfase_major"/>
</dbReference>
<evidence type="ECO:0000256" key="5">
    <source>
        <dbReference type="ARBA" id="ARBA00022898"/>
    </source>
</evidence>
<protein>
    <submittedName>
        <fullName evidence="7">Kynurenine--oxoglutarate transaminase</fullName>
        <ecNumber evidence="7">2.6.1.7</ecNumber>
    </submittedName>
</protein>
<evidence type="ECO:0000256" key="2">
    <source>
        <dbReference type="ARBA" id="ARBA00007441"/>
    </source>
</evidence>
<dbReference type="FunFam" id="3.40.640.10:FF:000033">
    <property type="entry name" value="Aspartate aminotransferase"/>
    <property type="match status" value="1"/>
</dbReference>
<dbReference type="GO" id="GO:0016212">
    <property type="term" value="F:kynurenine-oxoglutarate transaminase activity"/>
    <property type="evidence" value="ECO:0007669"/>
    <property type="project" value="UniProtKB-EC"/>
</dbReference>
<evidence type="ECO:0000313" key="7">
    <source>
        <dbReference type="EMBL" id="AEH08397.1"/>
    </source>
</evidence>
<dbReference type="InterPro" id="IPR004839">
    <property type="entry name" value="Aminotransferase_I/II_large"/>
</dbReference>
<dbReference type="Pfam" id="PF00155">
    <property type="entry name" value="Aminotran_1_2"/>
    <property type="match status" value="1"/>
</dbReference>
<comment type="similarity">
    <text evidence="2">Belongs to the class-I pyridoxal-phosphate-dependent aminotransferase family.</text>
</comment>
<comment type="cofactor">
    <cofactor evidence="1">
        <name>pyridoxal 5'-phosphate</name>
        <dbReference type="ChEBI" id="CHEBI:597326"/>
    </cofactor>
</comment>
<name>F8B1R8_9ACTN</name>
<dbReference type="HOGENOM" id="CLU_017584_4_0_11"/>
<dbReference type="KEGG" id="fsy:FsymDg_0888"/>
<dbReference type="InterPro" id="IPR051326">
    <property type="entry name" value="Kynurenine-oxoglutarate_AT"/>
</dbReference>
<dbReference type="AlphaFoldDB" id="F8B1R8"/>
<sequence>MLSQRHRIHILAHGLSYGSCEWHLFPVAAPPAVSAEERPGPARCPVGRRELGHDGFVTERASAGQPNTAPSAVSPAVSPIMLQDARLPGGGQARPAGGPLRVSAKAGTFTESVIREMTRLCLAHDGINLAQGFPDFPCPAELKEAAKAAIDADDNQYAITWGAKAFRRAIAAKVARTYPGWTVDPETEICVTCGSTEAMIATMLALVDPGEEVLLFEPFYENYGPDTILSGARPKFVPLHGPDWSIDEAQLRAAFSDRVRAVVINTPHNPTGKVFTRAELELIAELCQRHDALVFTDEIYEHIQYLGPGGHIPPATVPGLADRTVTINALSKTYAVTGWRVGWTIAPPAYTAAIRKVHDFLTVGAAAPLQAGGAAAMALPSSYYDSIVTDYLERRDLLCGALAAAGFHFRPPDGAYYVMCDTRSFDPDGDDVAFARRLLETVGVASVPGSSFFNEPAYGRHIIRFAFPKRLDTLRAAAQRLAILA</sequence>
<accession>F8B1R8</accession>
<dbReference type="Gene3D" id="3.40.640.10">
    <property type="entry name" value="Type I PLP-dependent aspartate aminotransferase-like (Major domain)"/>
    <property type="match status" value="1"/>
</dbReference>
<dbReference type="GO" id="GO:0030170">
    <property type="term" value="F:pyridoxal phosphate binding"/>
    <property type="evidence" value="ECO:0007669"/>
    <property type="project" value="InterPro"/>
</dbReference>
<dbReference type="Proteomes" id="UP000001549">
    <property type="component" value="Chromosome"/>
</dbReference>
<evidence type="ECO:0000256" key="3">
    <source>
        <dbReference type="ARBA" id="ARBA00022576"/>
    </source>
</evidence>
<organism evidence="7 8">
    <name type="scientific">Candidatus Protofrankia datiscae</name>
    <dbReference type="NCBI Taxonomy" id="2716812"/>
    <lineage>
        <taxon>Bacteria</taxon>
        <taxon>Bacillati</taxon>
        <taxon>Actinomycetota</taxon>
        <taxon>Actinomycetes</taxon>
        <taxon>Frankiales</taxon>
        <taxon>Frankiaceae</taxon>
        <taxon>Protofrankia</taxon>
    </lineage>
</organism>
<dbReference type="STRING" id="656024.FsymDg_0888"/>
<keyword evidence="3 7" id="KW-0032">Aminotransferase</keyword>
<dbReference type="SUPFAM" id="SSF53383">
    <property type="entry name" value="PLP-dependent transferases"/>
    <property type="match status" value="1"/>
</dbReference>
<dbReference type="InterPro" id="IPR015422">
    <property type="entry name" value="PyrdxlP-dep_Trfase_small"/>
</dbReference>
<gene>
    <name evidence="7" type="ordered locus">FsymDg_0888</name>
</gene>
<proteinExistence type="inferred from homology"/>
<keyword evidence="5" id="KW-0663">Pyridoxal phosphate</keyword>
<dbReference type="EMBL" id="CP002801">
    <property type="protein sequence ID" value="AEH08397.1"/>
    <property type="molecule type" value="Genomic_DNA"/>
</dbReference>
<dbReference type="Gene3D" id="3.90.1150.10">
    <property type="entry name" value="Aspartate Aminotransferase, domain 1"/>
    <property type="match status" value="1"/>
</dbReference>
<dbReference type="GO" id="GO:0005737">
    <property type="term" value="C:cytoplasm"/>
    <property type="evidence" value="ECO:0007669"/>
    <property type="project" value="TreeGrafter"/>
</dbReference>
<dbReference type="EC" id="2.6.1.7" evidence="7"/>
<dbReference type="CDD" id="cd00609">
    <property type="entry name" value="AAT_like"/>
    <property type="match status" value="1"/>
</dbReference>
<feature type="domain" description="Aminotransferase class I/classII large" evidence="6">
    <location>
        <begin position="125"/>
        <end position="458"/>
    </location>
</feature>
<dbReference type="eggNOG" id="COG0436">
    <property type="taxonomic scope" value="Bacteria"/>
</dbReference>
<dbReference type="PANTHER" id="PTHR43807">
    <property type="entry name" value="FI04487P"/>
    <property type="match status" value="1"/>
</dbReference>
<evidence type="ECO:0000256" key="4">
    <source>
        <dbReference type="ARBA" id="ARBA00022679"/>
    </source>
</evidence>
<dbReference type="PANTHER" id="PTHR43807:SF20">
    <property type="entry name" value="FI04487P"/>
    <property type="match status" value="1"/>
</dbReference>
<keyword evidence="8" id="KW-1185">Reference proteome</keyword>
<evidence type="ECO:0000256" key="1">
    <source>
        <dbReference type="ARBA" id="ARBA00001933"/>
    </source>
</evidence>